<protein>
    <submittedName>
        <fullName evidence="2">Uncharacterized protein</fullName>
    </submittedName>
</protein>
<dbReference type="Proteomes" id="UP000605670">
    <property type="component" value="Unassembled WGS sequence"/>
</dbReference>
<keyword evidence="1" id="KW-1133">Transmembrane helix</keyword>
<accession>A0A917F9Q2</accession>
<proteinExistence type="predicted"/>
<dbReference type="EMBL" id="BMEM01000004">
    <property type="protein sequence ID" value="GGF55915.1"/>
    <property type="molecule type" value="Genomic_DNA"/>
</dbReference>
<gene>
    <name evidence="2" type="ORF">GCM10011366_24780</name>
</gene>
<dbReference type="AlphaFoldDB" id="A0A917F9Q2"/>
<comment type="caution">
    <text evidence="2">The sequence shown here is derived from an EMBL/GenBank/DDBJ whole genome shotgun (WGS) entry which is preliminary data.</text>
</comment>
<evidence type="ECO:0000313" key="3">
    <source>
        <dbReference type="Proteomes" id="UP000605670"/>
    </source>
</evidence>
<dbReference type="RefSeq" id="WP_188431242.1">
    <property type="nucleotide sequence ID" value="NZ_BAABKH010000014.1"/>
</dbReference>
<evidence type="ECO:0000256" key="1">
    <source>
        <dbReference type="SAM" id="Phobius"/>
    </source>
</evidence>
<feature type="transmembrane region" description="Helical" evidence="1">
    <location>
        <begin position="12"/>
        <end position="30"/>
    </location>
</feature>
<reference evidence="2" key="2">
    <citation type="submission" date="2020-09" db="EMBL/GenBank/DDBJ databases">
        <authorList>
            <person name="Sun Q."/>
            <person name="Zhou Y."/>
        </authorList>
    </citation>
    <scope>NUCLEOTIDE SEQUENCE</scope>
    <source>
        <strain evidence="2">CGMCC 1.12160</strain>
    </source>
</reference>
<dbReference type="InterPro" id="IPR006311">
    <property type="entry name" value="TAT_signal"/>
</dbReference>
<keyword evidence="3" id="KW-1185">Reference proteome</keyword>
<evidence type="ECO:0000313" key="2">
    <source>
        <dbReference type="EMBL" id="GGF55915.1"/>
    </source>
</evidence>
<organism evidence="2 3">
    <name type="scientific">Ornithinimicrobium tianjinense</name>
    <dbReference type="NCBI Taxonomy" id="1195761"/>
    <lineage>
        <taxon>Bacteria</taxon>
        <taxon>Bacillati</taxon>
        <taxon>Actinomycetota</taxon>
        <taxon>Actinomycetes</taxon>
        <taxon>Micrococcales</taxon>
        <taxon>Ornithinimicrobiaceae</taxon>
        <taxon>Ornithinimicrobium</taxon>
    </lineage>
</organism>
<keyword evidence="1" id="KW-0472">Membrane</keyword>
<name>A0A917F9Q2_9MICO</name>
<reference evidence="2" key="1">
    <citation type="journal article" date="2014" name="Int. J. Syst. Evol. Microbiol.">
        <title>Complete genome sequence of Corynebacterium casei LMG S-19264T (=DSM 44701T), isolated from a smear-ripened cheese.</title>
        <authorList>
            <consortium name="US DOE Joint Genome Institute (JGI-PGF)"/>
            <person name="Walter F."/>
            <person name="Albersmeier A."/>
            <person name="Kalinowski J."/>
            <person name="Ruckert C."/>
        </authorList>
    </citation>
    <scope>NUCLEOTIDE SEQUENCE</scope>
    <source>
        <strain evidence="2">CGMCC 1.12160</strain>
    </source>
</reference>
<keyword evidence="1" id="KW-0812">Transmembrane</keyword>
<sequence length="192" mass="20749">MSTRRRPGLGRRALLSVAGVVLAVAVWFVAGPQLTAIGWVGKGDCARVDENGRGVPPRLVEADCEGADGHLTYTVTDTNMSAQVAHSLCPGADVGWFEKNYPRPGRAPDPQARARFACLAPNLEVDRCYRASGELPDEVDSYWARPTCDERGVGYLRVVSQDDRAGGRCEEGQIALSFPVPGRTYCVELQEG</sequence>
<dbReference type="PROSITE" id="PS51318">
    <property type="entry name" value="TAT"/>
    <property type="match status" value="1"/>
</dbReference>